<dbReference type="AlphaFoldDB" id="A0ABD0KD80"/>
<evidence type="ECO:0000313" key="2">
    <source>
        <dbReference type="EMBL" id="KAK7485104.1"/>
    </source>
</evidence>
<dbReference type="EMBL" id="JACVVK020000199">
    <property type="protein sequence ID" value="KAK7485104.1"/>
    <property type="molecule type" value="Genomic_DNA"/>
</dbReference>
<comment type="caution">
    <text evidence="2">The sequence shown here is derived from an EMBL/GenBank/DDBJ whole genome shotgun (WGS) entry which is preliminary data.</text>
</comment>
<protein>
    <submittedName>
        <fullName evidence="2">Uncharacterized protein</fullName>
    </submittedName>
</protein>
<gene>
    <name evidence="2" type="ORF">BaRGS_00023644</name>
</gene>
<sequence length="99" mass="11140">MSPTHPVTANRPSAETTRKPGGKRDLTHEGPKRHKRTRNEPTRDITNLSDESALQNVIGVQGTKEKSCHCCGMPELRITARGVEQETRDDGVCRMRECW</sequence>
<reference evidence="2 3" key="1">
    <citation type="journal article" date="2023" name="Sci. Data">
        <title>Genome assembly of the Korean intertidal mud-creeper Batillaria attramentaria.</title>
        <authorList>
            <person name="Patra A.K."/>
            <person name="Ho P.T."/>
            <person name="Jun S."/>
            <person name="Lee S.J."/>
            <person name="Kim Y."/>
            <person name="Won Y.J."/>
        </authorList>
    </citation>
    <scope>NUCLEOTIDE SEQUENCE [LARGE SCALE GENOMIC DNA]</scope>
    <source>
        <strain evidence="2">Wonlab-2016</strain>
    </source>
</reference>
<evidence type="ECO:0000256" key="1">
    <source>
        <dbReference type="SAM" id="MobiDB-lite"/>
    </source>
</evidence>
<feature type="compositionally biased region" description="Basic and acidic residues" evidence="1">
    <location>
        <begin position="16"/>
        <end position="30"/>
    </location>
</feature>
<keyword evidence="3" id="KW-1185">Reference proteome</keyword>
<feature type="compositionally biased region" description="Polar residues" evidence="1">
    <location>
        <begin position="1"/>
        <end position="15"/>
    </location>
</feature>
<feature type="region of interest" description="Disordered" evidence="1">
    <location>
        <begin position="1"/>
        <end position="45"/>
    </location>
</feature>
<dbReference type="Proteomes" id="UP001519460">
    <property type="component" value="Unassembled WGS sequence"/>
</dbReference>
<evidence type="ECO:0000313" key="3">
    <source>
        <dbReference type="Proteomes" id="UP001519460"/>
    </source>
</evidence>
<organism evidence="2 3">
    <name type="scientific">Batillaria attramentaria</name>
    <dbReference type="NCBI Taxonomy" id="370345"/>
    <lineage>
        <taxon>Eukaryota</taxon>
        <taxon>Metazoa</taxon>
        <taxon>Spiralia</taxon>
        <taxon>Lophotrochozoa</taxon>
        <taxon>Mollusca</taxon>
        <taxon>Gastropoda</taxon>
        <taxon>Caenogastropoda</taxon>
        <taxon>Sorbeoconcha</taxon>
        <taxon>Cerithioidea</taxon>
        <taxon>Batillariidae</taxon>
        <taxon>Batillaria</taxon>
    </lineage>
</organism>
<proteinExistence type="predicted"/>
<accession>A0ABD0KD80</accession>
<name>A0ABD0KD80_9CAEN</name>